<organism evidence="1 2">
    <name type="scientific">Hyaloscypha bicolor E</name>
    <dbReference type="NCBI Taxonomy" id="1095630"/>
    <lineage>
        <taxon>Eukaryota</taxon>
        <taxon>Fungi</taxon>
        <taxon>Dikarya</taxon>
        <taxon>Ascomycota</taxon>
        <taxon>Pezizomycotina</taxon>
        <taxon>Leotiomycetes</taxon>
        <taxon>Helotiales</taxon>
        <taxon>Hyaloscyphaceae</taxon>
        <taxon>Hyaloscypha</taxon>
        <taxon>Hyaloscypha bicolor</taxon>
    </lineage>
</organism>
<gene>
    <name evidence="1" type="ORF">K444DRAFT_223352</name>
</gene>
<reference evidence="1 2" key="1">
    <citation type="submission" date="2016-04" db="EMBL/GenBank/DDBJ databases">
        <title>A degradative enzymes factory behind the ericoid mycorrhizal symbiosis.</title>
        <authorList>
            <consortium name="DOE Joint Genome Institute"/>
            <person name="Martino E."/>
            <person name="Morin E."/>
            <person name="Grelet G."/>
            <person name="Kuo A."/>
            <person name="Kohler A."/>
            <person name="Daghino S."/>
            <person name="Barry K."/>
            <person name="Choi C."/>
            <person name="Cichocki N."/>
            <person name="Clum A."/>
            <person name="Copeland A."/>
            <person name="Hainaut M."/>
            <person name="Haridas S."/>
            <person name="Labutti K."/>
            <person name="Lindquist E."/>
            <person name="Lipzen A."/>
            <person name="Khouja H.-R."/>
            <person name="Murat C."/>
            <person name="Ohm R."/>
            <person name="Olson A."/>
            <person name="Spatafora J."/>
            <person name="Veneault-Fourrey C."/>
            <person name="Henrissat B."/>
            <person name="Grigoriev I."/>
            <person name="Martin F."/>
            <person name="Perotto S."/>
        </authorList>
    </citation>
    <scope>NUCLEOTIDE SEQUENCE [LARGE SCALE GENOMIC DNA]</scope>
    <source>
        <strain evidence="1 2">E</strain>
    </source>
</reference>
<proteinExistence type="predicted"/>
<evidence type="ECO:0000313" key="2">
    <source>
        <dbReference type="Proteomes" id="UP000235371"/>
    </source>
</evidence>
<keyword evidence="2" id="KW-1185">Reference proteome</keyword>
<dbReference type="Proteomes" id="UP000235371">
    <property type="component" value="Unassembled WGS sequence"/>
</dbReference>
<evidence type="ECO:0000313" key="1">
    <source>
        <dbReference type="EMBL" id="PMD51017.1"/>
    </source>
</evidence>
<sequence length="158" mass="18110">MRVYKSTRLEERKLKQREDDGYIRRFSSGSTPLESMGGESAMGGGLPLTWLQSVANCRQHRLSFPFSPSHRCTWCKSFTRSPTHWAAPHHISSASKNFAITDSFYLTSLMHATEFRYHREVLPPALSNPNLDVRHKVTCKPSFSKSAARLDKKRPRSR</sequence>
<name>A0A2J6SJS9_9HELO</name>
<dbReference type="EMBL" id="KZ613912">
    <property type="protein sequence ID" value="PMD51017.1"/>
    <property type="molecule type" value="Genomic_DNA"/>
</dbReference>
<accession>A0A2J6SJS9</accession>
<dbReference type="AlphaFoldDB" id="A0A2J6SJS9"/>
<protein>
    <submittedName>
        <fullName evidence="1">Uncharacterized protein</fullName>
    </submittedName>
</protein>
<dbReference type="InParanoid" id="A0A2J6SJS9"/>
<dbReference type="RefSeq" id="XP_024727921.1">
    <property type="nucleotide sequence ID" value="XM_024871166.1"/>
</dbReference>
<dbReference type="GeneID" id="36579248"/>